<evidence type="ECO:0008006" key="4">
    <source>
        <dbReference type="Google" id="ProtNLM"/>
    </source>
</evidence>
<dbReference type="InterPro" id="IPR017853">
    <property type="entry name" value="GH"/>
</dbReference>
<dbReference type="EMBL" id="MEUT01000073">
    <property type="protein sequence ID" value="OGC48197.1"/>
    <property type="molecule type" value="Genomic_DNA"/>
</dbReference>
<reference evidence="2 3" key="1">
    <citation type="journal article" date="2016" name="Nat. Commun.">
        <title>Thousands of microbial genomes shed light on interconnected biogeochemical processes in an aquifer system.</title>
        <authorList>
            <person name="Anantharaman K."/>
            <person name="Brown C.T."/>
            <person name="Hug L.A."/>
            <person name="Sharon I."/>
            <person name="Castelle C.J."/>
            <person name="Probst A.J."/>
            <person name="Thomas B.C."/>
            <person name="Singh A."/>
            <person name="Wilkins M.J."/>
            <person name="Karaoz U."/>
            <person name="Brodie E.L."/>
            <person name="Williams K.H."/>
            <person name="Hubbard S.S."/>
            <person name="Banfield J.F."/>
        </authorList>
    </citation>
    <scope>NUCLEOTIDE SEQUENCE [LARGE SCALE GENOMIC DNA]</scope>
</reference>
<evidence type="ECO:0000313" key="2">
    <source>
        <dbReference type="EMBL" id="OGC48197.1"/>
    </source>
</evidence>
<evidence type="ECO:0000313" key="3">
    <source>
        <dbReference type="Proteomes" id="UP000177371"/>
    </source>
</evidence>
<gene>
    <name evidence="2" type="ORF">A2W32_02560</name>
</gene>
<organism evidence="2 3">
    <name type="scientific">candidate division WWE3 bacterium RBG_16_37_10</name>
    <dbReference type="NCBI Taxonomy" id="1802610"/>
    <lineage>
        <taxon>Bacteria</taxon>
        <taxon>Katanobacteria</taxon>
    </lineage>
</organism>
<sequence length="775" mass="90224">MKKIIMVSVLTFLCSQAISLDTYCYSENTHENFMDIHVDGASNLGKLSETFRVGVWLAHLDRNSYIFDKFFSEILVGTVQSTQPLASALRESKSFEDYKQELEKVFASGTKTRKQIENIIRTGQFLIIGHLPAAMPLWLSSSTDQRRYTDQWWTVSQNSPPKCYDYECVINGEIVTGWSKVIEYTLRFYRYNLGVKKLGYYLGHEQNKDWIGKEEEFYKLYEYTVKVAKNVDKNILVGGTGTWSWSAKRLPCDTVHYNKVGLSYCNAINGWAMDGADCKDIQKTEKSSCEPMNKNLIEYAKEKHLPIDFLNYHMFAMPPIGELYEKKVETMKEWMVTNNFSKDTIIYPADWAYWSAIFSMSRGSPQSYPFDQIDTEENAAYFISTVYYMDKANIKWHSHDFDITNPSKEKEVFSKRQSEFIGDWAVFTRGQIIKPIYNSFRVLSVFAGKRENETPNRLQVSMPEDDYVIALSSQTNDKKTTRILLSNFIPDGMMKYQYLFKTFKPCMLSMGYTEEEYKTFMNIFNKPRKQDSYRGDVIIEDFKRFIRQTDFPYPFDNSKLKKELYSCSSALERKNDEIQNYNKKPRDIKLTISNLTAGQYTMKKYLIDKEHSNSCRQNKKTEEKPSNTKCGVNGEIDRKVIQIKQEAGKKAKQKVINYLIQKGYKGNEIETIEKVTKSCKMEIKCIESQIRKAHSLDLNKIISDLKVVNSIYQETKDQFLYNDSPESIDKINNSKGIALEIIEEKSTAIDLKEYQEMFKMEPWSVLLIEISMVGN</sequence>
<comment type="caution">
    <text evidence="2">The sequence shown here is derived from an EMBL/GenBank/DDBJ whole genome shotgun (WGS) entry which is preliminary data.</text>
</comment>
<feature type="chain" id="PRO_5009514902" description="Glycoside hydrolase family 42 N-terminal domain-containing protein" evidence="1">
    <location>
        <begin position="20"/>
        <end position="775"/>
    </location>
</feature>
<feature type="signal peptide" evidence="1">
    <location>
        <begin position="1"/>
        <end position="19"/>
    </location>
</feature>
<dbReference type="AlphaFoldDB" id="A0A1F4UTA7"/>
<keyword evidence="1" id="KW-0732">Signal</keyword>
<proteinExistence type="predicted"/>
<protein>
    <recommendedName>
        <fullName evidence="4">Glycoside hydrolase family 42 N-terminal domain-containing protein</fullName>
    </recommendedName>
</protein>
<evidence type="ECO:0000256" key="1">
    <source>
        <dbReference type="SAM" id="SignalP"/>
    </source>
</evidence>
<dbReference type="SUPFAM" id="SSF51445">
    <property type="entry name" value="(Trans)glycosidases"/>
    <property type="match status" value="1"/>
</dbReference>
<name>A0A1F4UTA7_UNCKA</name>
<dbReference type="Gene3D" id="3.20.20.80">
    <property type="entry name" value="Glycosidases"/>
    <property type="match status" value="1"/>
</dbReference>
<dbReference type="Proteomes" id="UP000177371">
    <property type="component" value="Unassembled WGS sequence"/>
</dbReference>
<accession>A0A1F4UTA7</accession>